<protein>
    <submittedName>
        <fullName evidence="3">Uncharacterized protein LOC112466417</fullName>
    </submittedName>
</protein>
<keyword evidence="1" id="KW-1133">Transmembrane helix</keyword>
<name>A0A6J1R7R5_9HYME</name>
<dbReference type="RefSeq" id="XP_024890248.1">
    <property type="nucleotide sequence ID" value="XM_025034480.1"/>
</dbReference>
<dbReference type="GeneID" id="112466417"/>
<dbReference type="OrthoDB" id="6366728at2759"/>
<dbReference type="Proteomes" id="UP000504618">
    <property type="component" value="Unplaced"/>
</dbReference>
<feature type="transmembrane region" description="Helical" evidence="1">
    <location>
        <begin position="31"/>
        <end position="49"/>
    </location>
</feature>
<dbReference type="AlphaFoldDB" id="A0A6J1R7R5"/>
<keyword evidence="1" id="KW-0472">Membrane</keyword>
<reference evidence="3" key="1">
    <citation type="submission" date="2025-08" db="UniProtKB">
        <authorList>
            <consortium name="RefSeq"/>
        </authorList>
    </citation>
    <scope>IDENTIFICATION</scope>
    <source>
        <tissue evidence="3">Whole body</tissue>
    </source>
</reference>
<gene>
    <name evidence="3" type="primary">LOC112466417</name>
</gene>
<feature type="transmembrane region" description="Helical" evidence="1">
    <location>
        <begin position="152"/>
        <end position="172"/>
    </location>
</feature>
<keyword evidence="1" id="KW-0812">Transmembrane</keyword>
<evidence type="ECO:0000256" key="1">
    <source>
        <dbReference type="SAM" id="Phobius"/>
    </source>
</evidence>
<organism evidence="2 3">
    <name type="scientific">Temnothorax curvispinosus</name>
    <dbReference type="NCBI Taxonomy" id="300111"/>
    <lineage>
        <taxon>Eukaryota</taxon>
        <taxon>Metazoa</taxon>
        <taxon>Ecdysozoa</taxon>
        <taxon>Arthropoda</taxon>
        <taxon>Hexapoda</taxon>
        <taxon>Insecta</taxon>
        <taxon>Pterygota</taxon>
        <taxon>Neoptera</taxon>
        <taxon>Endopterygota</taxon>
        <taxon>Hymenoptera</taxon>
        <taxon>Apocrita</taxon>
        <taxon>Aculeata</taxon>
        <taxon>Formicoidea</taxon>
        <taxon>Formicidae</taxon>
        <taxon>Myrmicinae</taxon>
        <taxon>Temnothorax</taxon>
    </lineage>
</organism>
<feature type="transmembrane region" description="Helical" evidence="1">
    <location>
        <begin position="178"/>
        <end position="201"/>
    </location>
</feature>
<feature type="transmembrane region" description="Helical" evidence="1">
    <location>
        <begin position="61"/>
        <end position="82"/>
    </location>
</feature>
<sequence>MFNTSSMFQGLKGKRKEKIWQLFRATDFESFMYPCFMFCRILGIFPYKINASTIKTCKPRYILSTIIIGVLCILELMNLYYLNTSEVVIKNVETTKILQHNCFSIIGVFIAVTAFILSGPRMRFLQTLLELSLKLPSESYKKLSSLIHAKDILGFFFLVVTFLIPLIKFHVWDIVTHFLMMYMILVTFQMDMLYINCVCILKACFKKINDNLINLRKVVTNGVPYLLSSTYHEQRIPFVLIEIIALKKQHLAISGAVQTLKMVFSLHILSTILMAFAEIIFYLYFYSMRIHLGLYMSNEDRQIVFTACIMGITYYSIKLVLIVWACETGKDQAMEIIGTVHDVFNSASNKQIKYEVDL</sequence>
<feature type="transmembrane region" description="Helical" evidence="1">
    <location>
        <begin position="263"/>
        <end position="284"/>
    </location>
</feature>
<keyword evidence="2" id="KW-1185">Reference proteome</keyword>
<accession>A0A6J1R7R5</accession>
<proteinExistence type="predicted"/>
<evidence type="ECO:0000313" key="3">
    <source>
        <dbReference type="RefSeq" id="XP_024890248.1"/>
    </source>
</evidence>
<feature type="transmembrane region" description="Helical" evidence="1">
    <location>
        <begin position="97"/>
        <end position="117"/>
    </location>
</feature>
<feature type="transmembrane region" description="Helical" evidence="1">
    <location>
        <begin position="304"/>
        <end position="326"/>
    </location>
</feature>
<evidence type="ECO:0000313" key="2">
    <source>
        <dbReference type="Proteomes" id="UP000504618"/>
    </source>
</evidence>